<keyword evidence="4" id="KW-1185">Reference proteome</keyword>
<gene>
    <name evidence="3" type="ORF">PSNMU_V1.4_AUG-EV-PASAV3_0104580</name>
</gene>
<name>A0A448ZN30_9STRA</name>
<feature type="compositionally biased region" description="Basic and acidic residues" evidence="1">
    <location>
        <begin position="383"/>
        <end position="395"/>
    </location>
</feature>
<protein>
    <submittedName>
        <fullName evidence="3">Uncharacterized protein</fullName>
    </submittedName>
</protein>
<sequence length="418" mass="43097">ASAAAGGSAAEIAGASSAAADALVSSVGGAASELAGAAADALVSAGDALASSSSAALGEATDALLTGTGEMLASAGDAVATAAVGVATDAAVNGLVGFGVWTAVKNWLLSGGVAVVAVEVFFAVATIVVTARAARTNSEVEEENDSGGWFDFLGSKNDAEDLATSNAVDSVRLFATEEGIQEPNTSDVLQSVQLETTEEGVGEPNTSDVLESVQLETTQEIEASNSMDMVVDSGRLETIKDTLDSIQSEATDFVPPEIMENIDRFDIEVDESISIDGFGSVSIEAIDNASDTKGPEQYGVSDTDPLYALKFPEAETPTDSTLDPLQRETMQSSSNGYETNEETSGYAVNFPDQNNLTTSSGIETLYSMPSEAAATEFTAEQDSSARSDAIGEKGDNYSLGLQNYDDSSDQHDENNRDR</sequence>
<feature type="non-terminal residue" evidence="3">
    <location>
        <position position="1"/>
    </location>
</feature>
<feature type="transmembrane region" description="Helical" evidence="2">
    <location>
        <begin position="107"/>
        <end position="129"/>
    </location>
</feature>
<keyword evidence="2" id="KW-0472">Membrane</keyword>
<dbReference type="AlphaFoldDB" id="A0A448ZN30"/>
<dbReference type="EMBL" id="CAACVS010000550">
    <property type="protein sequence ID" value="VEU43435.1"/>
    <property type="molecule type" value="Genomic_DNA"/>
</dbReference>
<feature type="compositionally biased region" description="Basic and acidic residues" evidence="1">
    <location>
        <begin position="408"/>
        <end position="418"/>
    </location>
</feature>
<keyword evidence="2" id="KW-1133">Transmembrane helix</keyword>
<feature type="region of interest" description="Disordered" evidence="1">
    <location>
        <begin position="373"/>
        <end position="418"/>
    </location>
</feature>
<organism evidence="3 4">
    <name type="scientific">Pseudo-nitzschia multistriata</name>
    <dbReference type="NCBI Taxonomy" id="183589"/>
    <lineage>
        <taxon>Eukaryota</taxon>
        <taxon>Sar</taxon>
        <taxon>Stramenopiles</taxon>
        <taxon>Ochrophyta</taxon>
        <taxon>Bacillariophyta</taxon>
        <taxon>Bacillariophyceae</taxon>
        <taxon>Bacillariophycidae</taxon>
        <taxon>Bacillariales</taxon>
        <taxon>Bacillariaceae</taxon>
        <taxon>Pseudo-nitzschia</taxon>
    </lineage>
</organism>
<evidence type="ECO:0000313" key="3">
    <source>
        <dbReference type="EMBL" id="VEU43435.1"/>
    </source>
</evidence>
<evidence type="ECO:0000313" key="4">
    <source>
        <dbReference type="Proteomes" id="UP000291116"/>
    </source>
</evidence>
<proteinExistence type="predicted"/>
<evidence type="ECO:0000256" key="1">
    <source>
        <dbReference type="SAM" id="MobiDB-lite"/>
    </source>
</evidence>
<evidence type="ECO:0000256" key="2">
    <source>
        <dbReference type="SAM" id="Phobius"/>
    </source>
</evidence>
<reference evidence="3 4" key="1">
    <citation type="submission" date="2019-01" db="EMBL/GenBank/DDBJ databases">
        <authorList>
            <person name="Ferrante I. M."/>
        </authorList>
    </citation>
    <scope>NUCLEOTIDE SEQUENCE [LARGE SCALE GENOMIC DNA]</scope>
    <source>
        <strain evidence="3 4">B856</strain>
    </source>
</reference>
<accession>A0A448ZN30</accession>
<keyword evidence="2" id="KW-0812">Transmembrane</keyword>
<feature type="region of interest" description="Disordered" evidence="1">
    <location>
        <begin position="330"/>
        <end position="361"/>
    </location>
</feature>
<dbReference type="Proteomes" id="UP000291116">
    <property type="component" value="Unassembled WGS sequence"/>
</dbReference>
<feature type="compositionally biased region" description="Polar residues" evidence="1">
    <location>
        <begin position="351"/>
        <end position="361"/>
    </location>
</feature>